<name>A0A7W0C725_9BACT</name>
<dbReference type="PROSITE" id="PS51682">
    <property type="entry name" value="SAM_OMT_I"/>
    <property type="match status" value="1"/>
</dbReference>
<dbReference type="Gene3D" id="3.40.50.150">
    <property type="entry name" value="Vaccinia Virus protein VP39"/>
    <property type="match status" value="1"/>
</dbReference>
<comment type="caution">
    <text evidence="4">The sequence shown here is derived from an EMBL/GenBank/DDBJ whole genome shotgun (WGS) entry which is preliminary data.</text>
</comment>
<evidence type="ECO:0000313" key="4">
    <source>
        <dbReference type="EMBL" id="MBA2880336.1"/>
    </source>
</evidence>
<protein>
    <submittedName>
        <fullName evidence="4">Putative O-methyltransferase YrrM</fullName>
    </submittedName>
</protein>
<dbReference type="RefSeq" id="WP_181549979.1">
    <property type="nucleotide sequence ID" value="NZ_JACDUS010000001.1"/>
</dbReference>
<keyword evidence="1 4" id="KW-0489">Methyltransferase</keyword>
<organism evidence="4 5">
    <name type="scientific">Desulfosalsimonas propionicica</name>
    <dbReference type="NCBI Taxonomy" id="332175"/>
    <lineage>
        <taxon>Bacteria</taxon>
        <taxon>Pseudomonadati</taxon>
        <taxon>Thermodesulfobacteriota</taxon>
        <taxon>Desulfobacteria</taxon>
        <taxon>Desulfobacterales</taxon>
        <taxon>Desulfosalsimonadaceae</taxon>
        <taxon>Desulfosalsimonas</taxon>
    </lineage>
</organism>
<dbReference type="Pfam" id="PF01596">
    <property type="entry name" value="Methyltransf_3"/>
    <property type="match status" value="1"/>
</dbReference>
<accession>A0A7W0C725</accession>
<keyword evidence="3" id="KW-0949">S-adenosyl-L-methionine</keyword>
<gene>
    <name evidence="4" type="ORF">HNR65_000643</name>
</gene>
<dbReference type="PANTHER" id="PTHR43836:SF2">
    <property type="entry name" value="CATECHOL O-METHYLTRANSFERASE 1-RELATED"/>
    <property type="match status" value="1"/>
</dbReference>
<keyword evidence="5" id="KW-1185">Reference proteome</keyword>
<evidence type="ECO:0000256" key="2">
    <source>
        <dbReference type="ARBA" id="ARBA00022679"/>
    </source>
</evidence>
<evidence type="ECO:0000256" key="1">
    <source>
        <dbReference type="ARBA" id="ARBA00022603"/>
    </source>
</evidence>
<dbReference type="SUPFAM" id="SSF53335">
    <property type="entry name" value="S-adenosyl-L-methionine-dependent methyltransferases"/>
    <property type="match status" value="1"/>
</dbReference>
<sequence length="204" mass="22169">MADTVKHPETYFSQLVPERDAVLQKLEAEAKKEGIPIVGPVVGQLLFVLARATDAVNILELGTATGYSAIYLGRACQPANGRVLSLENNADMAQRARTHLDQAGLSEVVTVMEADGLQVLPELDGLFDFVFMDIEKKDYHAALAKLTPLVRPGGLLIADNTAFVDAKKFNQAIYTDSGWQSVQILSYLPMHSALHDGLCFAVRA</sequence>
<reference evidence="4 5" key="1">
    <citation type="submission" date="2020-07" db="EMBL/GenBank/DDBJ databases">
        <title>Genomic Encyclopedia of Type Strains, Phase IV (KMG-IV): sequencing the most valuable type-strain genomes for metagenomic binning, comparative biology and taxonomic classification.</title>
        <authorList>
            <person name="Goeker M."/>
        </authorList>
    </citation>
    <scope>NUCLEOTIDE SEQUENCE [LARGE SCALE GENOMIC DNA]</scope>
    <source>
        <strain evidence="4 5">DSM 17721</strain>
    </source>
</reference>
<dbReference type="PANTHER" id="PTHR43836">
    <property type="entry name" value="CATECHOL O-METHYLTRANSFERASE 1-RELATED"/>
    <property type="match status" value="1"/>
</dbReference>
<proteinExistence type="predicted"/>
<evidence type="ECO:0000256" key="3">
    <source>
        <dbReference type="ARBA" id="ARBA00022691"/>
    </source>
</evidence>
<dbReference type="GO" id="GO:0032259">
    <property type="term" value="P:methylation"/>
    <property type="evidence" value="ECO:0007669"/>
    <property type="project" value="UniProtKB-KW"/>
</dbReference>
<dbReference type="InterPro" id="IPR002935">
    <property type="entry name" value="SAM_O-MeTrfase"/>
</dbReference>
<dbReference type="EMBL" id="JACDUS010000001">
    <property type="protein sequence ID" value="MBA2880336.1"/>
    <property type="molecule type" value="Genomic_DNA"/>
</dbReference>
<dbReference type="InterPro" id="IPR029063">
    <property type="entry name" value="SAM-dependent_MTases_sf"/>
</dbReference>
<dbReference type="AlphaFoldDB" id="A0A7W0C725"/>
<evidence type="ECO:0000313" key="5">
    <source>
        <dbReference type="Proteomes" id="UP000525298"/>
    </source>
</evidence>
<dbReference type="GO" id="GO:0008171">
    <property type="term" value="F:O-methyltransferase activity"/>
    <property type="evidence" value="ECO:0007669"/>
    <property type="project" value="InterPro"/>
</dbReference>
<dbReference type="CDD" id="cd02440">
    <property type="entry name" value="AdoMet_MTases"/>
    <property type="match status" value="1"/>
</dbReference>
<dbReference type="Proteomes" id="UP000525298">
    <property type="component" value="Unassembled WGS sequence"/>
</dbReference>
<keyword evidence="2 4" id="KW-0808">Transferase</keyword>